<dbReference type="GO" id="GO:0140664">
    <property type="term" value="F:ATP-dependent DNA damage sensor activity"/>
    <property type="evidence" value="ECO:0007669"/>
    <property type="project" value="InterPro"/>
</dbReference>
<dbReference type="InterPro" id="IPR014721">
    <property type="entry name" value="Ribsml_uS5_D2-typ_fold_subgr"/>
</dbReference>
<dbReference type="EMBL" id="JAPQKI010000010">
    <property type="protein sequence ID" value="KAJ5085219.1"/>
    <property type="molecule type" value="Genomic_DNA"/>
</dbReference>
<dbReference type="SMART" id="SM01340">
    <property type="entry name" value="DNA_mis_repair"/>
    <property type="match status" value="1"/>
</dbReference>
<reference evidence="5" key="1">
    <citation type="submission" date="2022-11" db="EMBL/GenBank/DDBJ databases">
        <authorList>
            <person name="Petersen C."/>
        </authorList>
    </citation>
    <scope>NUCLEOTIDE SEQUENCE</scope>
    <source>
        <strain evidence="5">IBT 30761</strain>
    </source>
</reference>
<dbReference type="Gene3D" id="3.30.565.10">
    <property type="entry name" value="Histidine kinase-like ATPase, C-terminal domain"/>
    <property type="match status" value="1"/>
</dbReference>
<dbReference type="RefSeq" id="XP_056469897.1">
    <property type="nucleotide sequence ID" value="XM_056622481.1"/>
</dbReference>
<dbReference type="SUPFAM" id="SSF54211">
    <property type="entry name" value="Ribosomal protein S5 domain 2-like"/>
    <property type="match status" value="1"/>
</dbReference>
<feature type="region of interest" description="Disordered" evidence="3">
    <location>
        <begin position="401"/>
        <end position="589"/>
    </location>
</feature>
<evidence type="ECO:0000256" key="2">
    <source>
        <dbReference type="ARBA" id="ARBA00022763"/>
    </source>
</evidence>
<evidence type="ECO:0000256" key="3">
    <source>
        <dbReference type="SAM" id="MobiDB-lite"/>
    </source>
</evidence>
<feature type="domain" description="DNA mismatch repair protein S5" evidence="4">
    <location>
        <begin position="219"/>
        <end position="362"/>
    </location>
</feature>
<evidence type="ECO:0000259" key="4">
    <source>
        <dbReference type="SMART" id="SM01340"/>
    </source>
</evidence>
<dbReference type="GO" id="GO:0061982">
    <property type="term" value="P:meiosis I cell cycle process"/>
    <property type="evidence" value="ECO:0007669"/>
    <property type="project" value="UniProtKB-ARBA"/>
</dbReference>
<dbReference type="InterPro" id="IPR014762">
    <property type="entry name" value="DNA_mismatch_repair_CS"/>
</dbReference>
<feature type="compositionally biased region" description="Polar residues" evidence="3">
    <location>
        <begin position="576"/>
        <end position="585"/>
    </location>
</feature>
<evidence type="ECO:0000313" key="5">
    <source>
        <dbReference type="EMBL" id="KAJ5085219.1"/>
    </source>
</evidence>
<dbReference type="PROSITE" id="PS00058">
    <property type="entry name" value="DNA_MISMATCH_REPAIR_1"/>
    <property type="match status" value="1"/>
</dbReference>
<dbReference type="FunFam" id="3.30.565.10:FF:000017">
    <property type="entry name" value="PMS1 homolog 1, mismatch repair system component"/>
    <property type="match status" value="1"/>
</dbReference>
<dbReference type="GO" id="GO:0032389">
    <property type="term" value="C:MutLalpha complex"/>
    <property type="evidence" value="ECO:0007669"/>
    <property type="project" value="TreeGrafter"/>
</dbReference>
<feature type="compositionally biased region" description="Low complexity" evidence="3">
    <location>
        <begin position="450"/>
        <end position="460"/>
    </location>
</feature>
<dbReference type="AlphaFoldDB" id="A0A9W9ENZ1"/>
<dbReference type="SUPFAM" id="SSF55874">
    <property type="entry name" value="ATPase domain of HSP90 chaperone/DNA topoisomerase II/histidine kinase"/>
    <property type="match status" value="1"/>
</dbReference>
<evidence type="ECO:0000313" key="6">
    <source>
        <dbReference type="Proteomes" id="UP001149074"/>
    </source>
</evidence>
<feature type="compositionally biased region" description="Low complexity" evidence="3">
    <location>
        <begin position="631"/>
        <end position="644"/>
    </location>
</feature>
<dbReference type="PANTHER" id="PTHR10073">
    <property type="entry name" value="DNA MISMATCH REPAIR PROTEIN MLH, PMS, MUTL"/>
    <property type="match status" value="1"/>
</dbReference>
<dbReference type="GeneID" id="81361460"/>
<dbReference type="InterPro" id="IPR038973">
    <property type="entry name" value="MutL/Mlh/Pms-like"/>
</dbReference>
<proteinExistence type="inferred from homology"/>
<feature type="compositionally biased region" description="Basic and acidic residues" evidence="3">
    <location>
        <begin position="553"/>
        <end position="567"/>
    </location>
</feature>
<comment type="similarity">
    <text evidence="1">Belongs to the DNA mismatch repair MutL/HexB family.</text>
</comment>
<dbReference type="PANTHER" id="PTHR10073:SF41">
    <property type="entry name" value="MISMATCH REPAIR PROTEIN, PUTATIVE (AFU_ORTHOLOGUE AFUA_8G05820)-RELATED"/>
    <property type="match status" value="1"/>
</dbReference>
<dbReference type="InterPro" id="IPR003594">
    <property type="entry name" value="HATPase_dom"/>
</dbReference>
<dbReference type="Pfam" id="PF01119">
    <property type="entry name" value="DNA_mis_repair"/>
    <property type="match status" value="1"/>
</dbReference>
<dbReference type="GO" id="GO:0005524">
    <property type="term" value="F:ATP binding"/>
    <property type="evidence" value="ECO:0007669"/>
    <property type="project" value="InterPro"/>
</dbReference>
<dbReference type="GO" id="GO:0030983">
    <property type="term" value="F:mismatched DNA binding"/>
    <property type="evidence" value="ECO:0007669"/>
    <property type="project" value="InterPro"/>
</dbReference>
<dbReference type="InterPro" id="IPR020568">
    <property type="entry name" value="Ribosomal_Su5_D2-typ_SF"/>
</dbReference>
<gene>
    <name evidence="5" type="ORF">N7532_009990</name>
</gene>
<dbReference type="Pfam" id="PF02518">
    <property type="entry name" value="HATPase_c"/>
    <property type="match status" value="1"/>
</dbReference>
<organism evidence="5 6">
    <name type="scientific">Penicillium argentinense</name>
    <dbReference type="NCBI Taxonomy" id="1131581"/>
    <lineage>
        <taxon>Eukaryota</taxon>
        <taxon>Fungi</taxon>
        <taxon>Dikarya</taxon>
        <taxon>Ascomycota</taxon>
        <taxon>Pezizomycotina</taxon>
        <taxon>Eurotiomycetes</taxon>
        <taxon>Eurotiomycetidae</taxon>
        <taxon>Eurotiales</taxon>
        <taxon>Aspergillaceae</taxon>
        <taxon>Penicillium</taxon>
    </lineage>
</organism>
<dbReference type="GO" id="GO:0016887">
    <property type="term" value="F:ATP hydrolysis activity"/>
    <property type="evidence" value="ECO:0007669"/>
    <property type="project" value="InterPro"/>
</dbReference>
<dbReference type="InterPro" id="IPR036890">
    <property type="entry name" value="HATPase_C_sf"/>
</dbReference>
<keyword evidence="2" id="KW-0227">DNA damage</keyword>
<dbReference type="Proteomes" id="UP001149074">
    <property type="component" value="Unassembled WGS sequence"/>
</dbReference>
<dbReference type="InterPro" id="IPR002099">
    <property type="entry name" value="MutL/Mlh/PMS"/>
</dbReference>
<dbReference type="OrthoDB" id="10263226at2759"/>
<feature type="compositionally biased region" description="Polar residues" evidence="3">
    <location>
        <begin position="466"/>
        <end position="476"/>
    </location>
</feature>
<feature type="compositionally biased region" description="Low complexity" evidence="3">
    <location>
        <begin position="517"/>
        <end position="530"/>
    </location>
</feature>
<comment type="caution">
    <text evidence="5">The sequence shown here is derived from an EMBL/GenBank/DDBJ whole genome shotgun (WGS) entry which is preliminary data.</text>
</comment>
<dbReference type="GO" id="GO:0006298">
    <property type="term" value="P:mismatch repair"/>
    <property type="evidence" value="ECO:0007669"/>
    <property type="project" value="InterPro"/>
</dbReference>
<feature type="region of interest" description="Disordered" evidence="3">
    <location>
        <begin position="610"/>
        <end position="661"/>
    </location>
</feature>
<dbReference type="InterPro" id="IPR013507">
    <property type="entry name" value="DNA_mismatch_S5_2-like"/>
</dbReference>
<accession>A0A9W9ENZ1</accession>
<keyword evidence="6" id="KW-1185">Reference proteome</keyword>
<evidence type="ECO:0000256" key="1">
    <source>
        <dbReference type="ARBA" id="ARBA00006082"/>
    </source>
</evidence>
<reference evidence="5" key="2">
    <citation type="journal article" date="2023" name="IMA Fungus">
        <title>Comparative genomic study of the Penicillium genus elucidates a diverse pangenome and 15 lateral gene transfer events.</title>
        <authorList>
            <person name="Petersen C."/>
            <person name="Sorensen T."/>
            <person name="Nielsen M.R."/>
            <person name="Sondergaard T.E."/>
            <person name="Sorensen J.L."/>
            <person name="Fitzpatrick D.A."/>
            <person name="Frisvad J.C."/>
            <person name="Nielsen K.L."/>
        </authorList>
    </citation>
    <scope>NUCLEOTIDE SEQUENCE</scope>
    <source>
        <strain evidence="5">IBT 30761</strain>
    </source>
</reference>
<protein>
    <recommendedName>
        <fullName evidence="4">DNA mismatch repair protein S5 domain-containing protein</fullName>
    </recommendedName>
</protein>
<name>A0A9W9ENZ1_9EURO</name>
<dbReference type="Gene3D" id="3.30.230.10">
    <property type="match status" value="1"/>
</dbReference>
<dbReference type="NCBIfam" id="TIGR00585">
    <property type="entry name" value="mutl"/>
    <property type="match status" value="1"/>
</dbReference>
<sequence length="889" mass="96870">MPIEALPQATLRAIGSSSVISDPCSVVKELIDNALDASASSLAIEISSNTIDVIQLKDNGHGIPVDDHPFVCQHAFTSKIQTTNDLKNVGGTSLGFRGEALASVAEMSGGIAITTRVSTDVTGSCIKYTREGKVLQTQRTAAPVGTTVKISDFLKYIPVRRQTILKGAAKTLIKIKKLLQAYAFAQPSIRFSLKVLKAKNENNNWMYVPSPDAAISDASVKIIGRDASSCCTVKSVSSDLGTQDESGSNQVCYNLEAFLPGWDIDFSKVNNIGQFVSLDGRPLASSRGIAQAITKLYKSCIRLAASKTQPSVSITDPFLCIQLKCPRGVYDVNIEPSKDDVIFEDRNAIMSLVETLFRDHYGQLPRDAKANAVKGKAASPAKKGENGSEFNVLMARERHENDVPTQPTDMGEILGDLTIPPSHSHAKSPARSAISVPPSGDDRTEDQGDQSSTSSNTQQSRFLNPWSITQMNTPFQTPRRDPGSRPSVSPDFQRETQEPSRPISKSGRSPQSPPESPELVSSVAGMSSRSPKSRRPRNTQASHAESAAGRVTASEKRAAREQDRERYGNGALDTWFQRTTQTSMGHTPLDQLREIDEIVPTLPHISRKRFGAAPADTQNENGTCEKSKEISSGTSNGSDSSAPSPGEPTSAINVQEGSMDSGRGFPVLEHWAASLKEGFNAKSSGLEWAMDFEQRKKEANEKFRARPAVYSQVSSQPQSTQFSKTPHQNRFIAAKAALAAERPFTVEELHGTGLSPHDPRAYLMRRKRDNRSNDQRQGTSKLRRIHLGRLPFERIPDGCDLHNVSLPVTADMSSILTTCRLMSPLDSYIKYGQEAGAFEGSGIDNLAQDLNQKLQLIIDTHYKRAPGTRSIGQIDMSTVIAECLKHHQK</sequence>